<gene>
    <name evidence="4" type="primary">kdsB</name>
    <name evidence="4" type="ORF">ACFONP_05805</name>
</gene>
<keyword evidence="2 4" id="KW-0548">Nucleotidyltransferase</keyword>
<dbReference type="Gene3D" id="3.90.550.10">
    <property type="entry name" value="Spore Coat Polysaccharide Biosynthesis Protein SpsA, Chain A"/>
    <property type="match status" value="1"/>
</dbReference>
<dbReference type="RefSeq" id="WP_189570330.1">
    <property type="nucleotide sequence ID" value="NZ_BMXU01000001.1"/>
</dbReference>
<proteinExistence type="predicted"/>
<name>A0ABV7M9X8_9PROT</name>
<dbReference type="CDD" id="cd02517">
    <property type="entry name" value="CMP-KDO-Synthetase"/>
    <property type="match status" value="1"/>
</dbReference>
<evidence type="ECO:0000256" key="2">
    <source>
        <dbReference type="ARBA" id="ARBA00022695"/>
    </source>
</evidence>
<evidence type="ECO:0000256" key="1">
    <source>
        <dbReference type="ARBA" id="ARBA00022679"/>
    </source>
</evidence>
<dbReference type="NCBIfam" id="NF003952">
    <property type="entry name" value="PRK05450.1-5"/>
    <property type="match status" value="1"/>
</dbReference>
<evidence type="ECO:0000313" key="5">
    <source>
        <dbReference type="Proteomes" id="UP001595607"/>
    </source>
</evidence>
<dbReference type="SUPFAM" id="SSF53448">
    <property type="entry name" value="Nucleotide-diphospho-sugar transferases"/>
    <property type="match status" value="1"/>
</dbReference>
<dbReference type="EC" id="2.7.7.38" evidence="4"/>
<sequence>MSRPLIVIPARFGSERLKGKMLLAETGKPLVQHTWEACKSVDGVDVLIATDHTDIVAAAEGFGAEVVMTDPAHPSGTARVAEAAKGRDATMVINCQGDEPEVEPDNIRKLIEGHDAAMREPRQAFISTLACPWPDDIDATNPNTVKVVTTNRGGAAEDALYFSRSIMPFPRTREHRPKMHIGLYAFHPDCLARFANMEPSSLAVTESLEQLTALEAGERVAVIMVERASPGIDTAEDYAAFVSRQKSGS</sequence>
<keyword evidence="1 4" id="KW-0808">Transferase</keyword>
<dbReference type="PANTHER" id="PTHR42866:SF2">
    <property type="entry name" value="3-DEOXY-MANNO-OCTULOSONATE CYTIDYLYLTRANSFERASE, MITOCHONDRIAL"/>
    <property type="match status" value="1"/>
</dbReference>
<comment type="caution">
    <text evidence="4">The sequence shown here is derived from an EMBL/GenBank/DDBJ whole genome shotgun (WGS) entry which is preliminary data.</text>
</comment>
<dbReference type="Pfam" id="PF02348">
    <property type="entry name" value="CTP_transf_3"/>
    <property type="match status" value="1"/>
</dbReference>
<evidence type="ECO:0000256" key="3">
    <source>
        <dbReference type="ARBA" id="ARBA00022985"/>
    </source>
</evidence>
<dbReference type="Proteomes" id="UP001595607">
    <property type="component" value="Unassembled WGS sequence"/>
</dbReference>
<evidence type="ECO:0000313" key="4">
    <source>
        <dbReference type="EMBL" id="MFC3302244.1"/>
    </source>
</evidence>
<keyword evidence="5" id="KW-1185">Reference proteome</keyword>
<dbReference type="EMBL" id="JBHRVA010000002">
    <property type="protein sequence ID" value="MFC3302244.1"/>
    <property type="molecule type" value="Genomic_DNA"/>
</dbReference>
<dbReference type="InterPro" id="IPR003329">
    <property type="entry name" value="Cytidylyl_trans"/>
</dbReference>
<organism evidence="4 5">
    <name type="scientific">Parvularcula lutaonensis</name>
    <dbReference type="NCBI Taxonomy" id="491923"/>
    <lineage>
        <taxon>Bacteria</taxon>
        <taxon>Pseudomonadati</taxon>
        <taxon>Pseudomonadota</taxon>
        <taxon>Alphaproteobacteria</taxon>
        <taxon>Parvularculales</taxon>
        <taxon>Parvularculaceae</taxon>
        <taxon>Parvularcula</taxon>
    </lineage>
</organism>
<dbReference type="PANTHER" id="PTHR42866">
    <property type="entry name" value="3-DEOXY-MANNO-OCTULOSONATE CYTIDYLYLTRANSFERASE"/>
    <property type="match status" value="1"/>
</dbReference>
<protein>
    <submittedName>
        <fullName evidence="4">3-deoxy-manno-octulosonate cytidylyltransferase</fullName>
        <ecNumber evidence="4">2.7.7.38</ecNumber>
    </submittedName>
</protein>
<dbReference type="GO" id="GO:0008690">
    <property type="term" value="F:3-deoxy-manno-octulosonate cytidylyltransferase activity"/>
    <property type="evidence" value="ECO:0007669"/>
    <property type="project" value="UniProtKB-EC"/>
</dbReference>
<dbReference type="InterPro" id="IPR029044">
    <property type="entry name" value="Nucleotide-diphossugar_trans"/>
</dbReference>
<reference evidence="5" key="1">
    <citation type="journal article" date="2019" name="Int. J. Syst. Evol. Microbiol.">
        <title>The Global Catalogue of Microorganisms (GCM) 10K type strain sequencing project: providing services to taxonomists for standard genome sequencing and annotation.</title>
        <authorList>
            <consortium name="The Broad Institute Genomics Platform"/>
            <consortium name="The Broad Institute Genome Sequencing Center for Infectious Disease"/>
            <person name="Wu L."/>
            <person name="Ma J."/>
        </authorList>
    </citation>
    <scope>NUCLEOTIDE SEQUENCE [LARGE SCALE GENOMIC DNA]</scope>
    <source>
        <strain evidence="5">KCTC 22245</strain>
    </source>
</reference>
<keyword evidence="3" id="KW-0448">Lipopolysaccharide biosynthesis</keyword>
<dbReference type="NCBIfam" id="TIGR00466">
    <property type="entry name" value="kdsB"/>
    <property type="match status" value="1"/>
</dbReference>
<accession>A0ABV7M9X8</accession>
<dbReference type="InterPro" id="IPR004528">
    <property type="entry name" value="KdsB"/>
</dbReference>